<proteinExistence type="predicted"/>
<organism evidence="1 2">
    <name type="scientific">Deinococcus aerolatus</name>
    <dbReference type="NCBI Taxonomy" id="522487"/>
    <lineage>
        <taxon>Bacteria</taxon>
        <taxon>Thermotogati</taxon>
        <taxon>Deinococcota</taxon>
        <taxon>Deinococci</taxon>
        <taxon>Deinococcales</taxon>
        <taxon>Deinococcaceae</taxon>
        <taxon>Deinococcus</taxon>
    </lineage>
</organism>
<protein>
    <recommendedName>
        <fullName evidence="3">DUF2239 domain-containing protein</fullName>
    </recommendedName>
</protein>
<sequence length="187" mass="20630">MSDEPTLTVFQGHERLMTAPLPEVLAFLKAHEREAAPPLLTFDDQTGRQVDFDLRGPLAEVLERYTPAPVRAGPGRPRLGVVAREITLLPRHWEWLEGQRGGASAALRRLIDEARKADPEGERCRQAQSAADRFLGVLAGDLPGYEDATRALYAGDGAAFQARVQHWPDDIRTHALYLAAPAFAEKS</sequence>
<reference evidence="2" key="1">
    <citation type="journal article" date="2019" name="Int. J. Syst. Evol. Microbiol.">
        <title>The Global Catalogue of Microorganisms (GCM) 10K type strain sequencing project: providing services to taxonomists for standard genome sequencing and annotation.</title>
        <authorList>
            <consortium name="The Broad Institute Genomics Platform"/>
            <consortium name="The Broad Institute Genome Sequencing Center for Infectious Disease"/>
            <person name="Wu L."/>
            <person name="Ma J."/>
        </authorList>
    </citation>
    <scope>NUCLEOTIDE SEQUENCE [LARGE SCALE GENOMIC DNA]</scope>
    <source>
        <strain evidence="2">JCM 15442</strain>
    </source>
</reference>
<evidence type="ECO:0000313" key="2">
    <source>
        <dbReference type="Proteomes" id="UP000639973"/>
    </source>
</evidence>
<accession>A0ABQ2GCY4</accession>
<gene>
    <name evidence="1" type="ORF">GCM10010840_25150</name>
</gene>
<keyword evidence="2" id="KW-1185">Reference proteome</keyword>
<comment type="caution">
    <text evidence="1">The sequence shown here is derived from an EMBL/GenBank/DDBJ whole genome shotgun (WGS) entry which is preliminary data.</text>
</comment>
<name>A0ABQ2GCY4_9DEIO</name>
<dbReference type="Proteomes" id="UP000639973">
    <property type="component" value="Unassembled WGS sequence"/>
</dbReference>
<dbReference type="EMBL" id="BMOL01000011">
    <property type="protein sequence ID" value="GGL86173.1"/>
    <property type="molecule type" value="Genomic_DNA"/>
</dbReference>
<dbReference type="InterPro" id="IPR018715">
    <property type="entry name" value="DUF2239"/>
</dbReference>
<dbReference type="RefSeq" id="WP_188972473.1">
    <property type="nucleotide sequence ID" value="NZ_BMOL01000011.1"/>
</dbReference>
<dbReference type="Pfam" id="PF09998">
    <property type="entry name" value="DUF2239"/>
    <property type="match status" value="1"/>
</dbReference>
<evidence type="ECO:0008006" key="3">
    <source>
        <dbReference type="Google" id="ProtNLM"/>
    </source>
</evidence>
<evidence type="ECO:0000313" key="1">
    <source>
        <dbReference type="EMBL" id="GGL86173.1"/>
    </source>
</evidence>